<keyword evidence="4" id="KW-0677">Repeat</keyword>
<evidence type="ECO:0000256" key="2">
    <source>
        <dbReference type="ARBA" id="ARBA00006613"/>
    </source>
</evidence>
<evidence type="ECO:0000256" key="4">
    <source>
        <dbReference type="ARBA" id="ARBA00022737"/>
    </source>
</evidence>
<reference evidence="8" key="1">
    <citation type="submission" date="2023-05" db="EMBL/GenBank/DDBJ databases">
        <title>Nepenthes gracilis genome sequencing.</title>
        <authorList>
            <person name="Fukushima K."/>
        </authorList>
    </citation>
    <scope>NUCLEOTIDE SEQUENCE</scope>
    <source>
        <strain evidence="8">SING2019-196</strain>
    </source>
</reference>
<evidence type="ECO:0000256" key="3">
    <source>
        <dbReference type="ARBA" id="ARBA00022448"/>
    </source>
</evidence>
<gene>
    <name evidence="8" type="ORF">Nepgr_025192</name>
</gene>
<dbReference type="Gene3D" id="1.25.10.10">
    <property type="entry name" value="Leucine-rich Repeat Variant"/>
    <property type="match status" value="1"/>
</dbReference>
<comment type="similarity">
    <text evidence="2">Belongs to the adaptor complexes large subunit family.</text>
</comment>
<keyword evidence="6" id="KW-0472">Membrane</keyword>
<dbReference type="GO" id="GO:0010008">
    <property type="term" value="C:endosome membrane"/>
    <property type="evidence" value="ECO:0007669"/>
    <property type="project" value="TreeGrafter"/>
</dbReference>
<dbReference type="PANTHER" id="PTHR22781:SF12">
    <property type="entry name" value="AP-3 COMPLEX SUBUNIT DELTA-1"/>
    <property type="match status" value="1"/>
</dbReference>
<feature type="domain" description="Clathrin/coatomer adaptor adaptin-like N-terminal" evidence="7">
    <location>
        <begin position="40"/>
        <end position="497"/>
    </location>
</feature>
<keyword evidence="9" id="KW-1185">Reference proteome</keyword>
<dbReference type="InterPro" id="IPR002553">
    <property type="entry name" value="Clathrin/coatomer_adapt-like_N"/>
</dbReference>
<keyword evidence="5" id="KW-0653">Protein transport</keyword>
<dbReference type="PANTHER" id="PTHR22781">
    <property type="entry name" value="DELTA ADAPTIN-RELATED"/>
    <property type="match status" value="1"/>
</dbReference>
<dbReference type="InterPro" id="IPR016024">
    <property type="entry name" value="ARM-type_fold"/>
</dbReference>
<evidence type="ECO:0000259" key="7">
    <source>
        <dbReference type="Pfam" id="PF01602"/>
    </source>
</evidence>
<dbReference type="GO" id="GO:0030123">
    <property type="term" value="C:AP-3 adaptor complex"/>
    <property type="evidence" value="ECO:0007669"/>
    <property type="project" value="InterPro"/>
</dbReference>
<sequence>MANPSIMDTLFQRSLEDLIKGIRLQSPDSSTPTSSFLCKSMEEIRREIKSTDPHTKSIALLKLTYLNSIYGFDMSWAAFHVVEVISYPQFPLKKIGYSAATASFHDGTDVLLLLTNQLRKDLSSSNGFEVSLALQCLSVIGTTDLCRDLCNEIFTLLSSTRIYVKKKAIAVVLRVFRKYQDAVGVCFKRLVDNLESSEPQGMSAVVGVFCELTLRDPEGYLPLAPEFYRILIDCKNNWVLIKVLKIFAKLAPLEPRLAKKIVDPICEIMRRTMAKSLMFECIWTVVSSLSEYESAVKLAVVKARELLVDDDPNLKYLGLKALSSLAFNHPWAVVENKDAVISSLSDADPNIKLASLRIVMSMVSEDNVVEISRVLINYSLKSDPDFCNEILRSILTTCSRNYYEVVFDFDWYISLLGEMSRIPYCQRGEEIENQLIDIGMRVKDARQELVRVARDLLIDPALLGNPFLHRILSAAAWVSGEYVELSKSPFELMEALLQPRTSLLPPLIRAVYIQSAFKVLVYCLHSYLLQKEATASSFAADGNTPWIENSAIQGPEGSDLATSELDREFNPRDFSPSFENNGHSISKLSTHKSMVNLLNLTEMALGPLMESHEVEIQERVRNILGVKELVKQEILDHSAQKEENSEKKESDASKIIELIYHSFSEELGPVSASAQARITVPNGLVLKDNLAELEIICGDIELPVSTSFSLGTLHSREKEVLSLDDAASNEDSEPSTESTSLLSEHYKRHKLYYLLERKMMPFPLIIHLPMKVRFRIIRSMISMIL</sequence>
<dbReference type="SUPFAM" id="SSF48371">
    <property type="entry name" value="ARM repeat"/>
    <property type="match status" value="1"/>
</dbReference>
<comment type="subcellular location">
    <subcellularLocation>
        <location evidence="1">Endomembrane system</location>
    </subcellularLocation>
</comment>
<organism evidence="8 9">
    <name type="scientific">Nepenthes gracilis</name>
    <name type="common">Slender pitcher plant</name>
    <dbReference type="NCBI Taxonomy" id="150966"/>
    <lineage>
        <taxon>Eukaryota</taxon>
        <taxon>Viridiplantae</taxon>
        <taxon>Streptophyta</taxon>
        <taxon>Embryophyta</taxon>
        <taxon>Tracheophyta</taxon>
        <taxon>Spermatophyta</taxon>
        <taxon>Magnoliopsida</taxon>
        <taxon>eudicotyledons</taxon>
        <taxon>Gunneridae</taxon>
        <taxon>Pentapetalae</taxon>
        <taxon>Caryophyllales</taxon>
        <taxon>Nepenthaceae</taxon>
        <taxon>Nepenthes</taxon>
    </lineage>
</organism>
<dbReference type="GO" id="GO:0006896">
    <property type="term" value="P:Golgi to vacuole transport"/>
    <property type="evidence" value="ECO:0007669"/>
    <property type="project" value="TreeGrafter"/>
</dbReference>
<dbReference type="Proteomes" id="UP001279734">
    <property type="component" value="Unassembled WGS sequence"/>
</dbReference>
<evidence type="ECO:0000313" key="9">
    <source>
        <dbReference type="Proteomes" id="UP001279734"/>
    </source>
</evidence>
<comment type="caution">
    <text evidence="8">The sequence shown here is derived from an EMBL/GenBank/DDBJ whole genome shotgun (WGS) entry which is preliminary data.</text>
</comment>
<evidence type="ECO:0000313" key="8">
    <source>
        <dbReference type="EMBL" id="GMH23349.1"/>
    </source>
</evidence>
<evidence type="ECO:0000256" key="6">
    <source>
        <dbReference type="ARBA" id="ARBA00023136"/>
    </source>
</evidence>
<proteinExistence type="inferred from homology"/>
<dbReference type="Pfam" id="PF01602">
    <property type="entry name" value="Adaptin_N"/>
    <property type="match status" value="1"/>
</dbReference>
<accession>A0AAD3T5T0</accession>
<protein>
    <recommendedName>
        <fullName evidence="7">Clathrin/coatomer adaptor adaptin-like N-terminal domain-containing protein</fullName>
    </recommendedName>
</protein>
<dbReference type="InterPro" id="IPR011989">
    <property type="entry name" value="ARM-like"/>
</dbReference>
<dbReference type="PIRSF" id="PIRSF037092">
    <property type="entry name" value="AP3_complex_delta"/>
    <property type="match status" value="1"/>
</dbReference>
<evidence type="ECO:0000256" key="5">
    <source>
        <dbReference type="ARBA" id="ARBA00022927"/>
    </source>
</evidence>
<dbReference type="EMBL" id="BSYO01000026">
    <property type="protein sequence ID" value="GMH23349.1"/>
    <property type="molecule type" value="Genomic_DNA"/>
</dbReference>
<dbReference type="InterPro" id="IPR017105">
    <property type="entry name" value="AP3_complex_dsu"/>
</dbReference>
<name>A0AAD3T5T0_NEPGR</name>
<dbReference type="GO" id="GO:0006623">
    <property type="term" value="P:protein targeting to vacuole"/>
    <property type="evidence" value="ECO:0007669"/>
    <property type="project" value="TreeGrafter"/>
</dbReference>
<evidence type="ECO:0000256" key="1">
    <source>
        <dbReference type="ARBA" id="ARBA00004308"/>
    </source>
</evidence>
<dbReference type="AlphaFoldDB" id="A0AAD3T5T0"/>
<keyword evidence="3" id="KW-0813">Transport</keyword>